<keyword evidence="4" id="KW-1185">Reference proteome</keyword>
<evidence type="ECO:0000256" key="1">
    <source>
        <dbReference type="SAM" id="SignalP"/>
    </source>
</evidence>
<name>A0A7U4LFF4_9SPHN</name>
<reference evidence="3 4" key="2">
    <citation type="submission" date="2015-02" db="EMBL/GenBank/DDBJ databases">
        <title>The complete genome of Sphingomonas hengshuiensis sp. WHSC-8 isolated from soil of Hengshui Lake.</title>
        <authorList>
            <person name="Wei S."/>
            <person name="Guo J."/>
            <person name="Su C."/>
            <person name="Wu R."/>
            <person name="Zhang Z."/>
            <person name="Liang K."/>
            <person name="Li H."/>
            <person name="Wang T."/>
            <person name="Liu H."/>
            <person name="Zhang C."/>
            <person name="Li Z."/>
            <person name="Wang Q."/>
            <person name="Meng J."/>
        </authorList>
    </citation>
    <scope>NUCLEOTIDE SEQUENCE [LARGE SCALE GENOMIC DNA]</scope>
    <source>
        <strain evidence="3 4">WHSC-8</strain>
    </source>
</reference>
<dbReference type="AlphaFoldDB" id="A0A7U4LFF4"/>
<dbReference type="OrthoDB" id="9791432at2"/>
<feature type="domain" description="Magnesium transporter MgtE intracellular" evidence="2">
    <location>
        <begin position="101"/>
        <end position="160"/>
    </location>
</feature>
<evidence type="ECO:0000313" key="3">
    <source>
        <dbReference type="EMBL" id="AJP72223.1"/>
    </source>
</evidence>
<accession>A0A7U4LFF4</accession>
<organism evidence="3 4">
    <name type="scientific">Sphingomonas hengshuiensis</name>
    <dbReference type="NCBI Taxonomy" id="1609977"/>
    <lineage>
        <taxon>Bacteria</taxon>
        <taxon>Pseudomonadati</taxon>
        <taxon>Pseudomonadota</taxon>
        <taxon>Alphaproteobacteria</taxon>
        <taxon>Sphingomonadales</taxon>
        <taxon>Sphingomonadaceae</taxon>
        <taxon>Sphingomonas</taxon>
    </lineage>
</organism>
<dbReference type="RefSeq" id="WP_044332198.1">
    <property type="nucleotide sequence ID" value="NZ_CP010836.1"/>
</dbReference>
<dbReference type="SUPFAM" id="SSF158791">
    <property type="entry name" value="MgtE N-terminal domain-like"/>
    <property type="match status" value="1"/>
</dbReference>
<dbReference type="KEGG" id="sphi:TS85_11125"/>
<dbReference type="Pfam" id="PF03448">
    <property type="entry name" value="MgtE_N"/>
    <property type="match status" value="1"/>
</dbReference>
<evidence type="ECO:0000313" key="4">
    <source>
        <dbReference type="Proteomes" id="UP000032300"/>
    </source>
</evidence>
<feature type="chain" id="PRO_5031321781" evidence="1">
    <location>
        <begin position="23"/>
        <end position="171"/>
    </location>
</feature>
<keyword evidence="1" id="KW-0732">Signal</keyword>
<feature type="signal peptide" evidence="1">
    <location>
        <begin position="1"/>
        <end position="22"/>
    </location>
</feature>
<reference evidence="3 4" key="1">
    <citation type="journal article" date="2015" name="Int. J. Syst. Evol. Microbiol.">
        <title>Sphingomonas hengshuiensis sp. nov., isolated from lake wetland.</title>
        <authorList>
            <person name="Wei S."/>
            <person name="Wang T."/>
            <person name="Liu H."/>
            <person name="Zhang C."/>
            <person name="Guo J."/>
            <person name="Wang Q."/>
            <person name="Liang K."/>
            <person name="Zhang Z."/>
        </authorList>
    </citation>
    <scope>NUCLEOTIDE SEQUENCE [LARGE SCALE GENOMIC DNA]</scope>
    <source>
        <strain evidence="3 4">WHSC-8</strain>
    </source>
</reference>
<sequence length="171" mass="17766">MARPSLLLMMAGAAALTVVANAAALTAPQDAQPKTRLGNSIEKDLKANDAAAARRNRGLDLREQAAKAAEARLQAELEARQKEAAGPAGAEAAEAQFDGLARIYQAMKPAKAAVVFEQLDMEVQMKVAQRMRDRSTAMILAAMSPKGAAALSMALARKSAKAGAAAPGKAR</sequence>
<dbReference type="Proteomes" id="UP000032300">
    <property type="component" value="Chromosome"/>
</dbReference>
<dbReference type="InterPro" id="IPR006668">
    <property type="entry name" value="Mg_transptr_MgtE_intracell_dom"/>
</dbReference>
<gene>
    <name evidence="3" type="ORF">TS85_11125</name>
</gene>
<proteinExistence type="predicted"/>
<evidence type="ECO:0000259" key="2">
    <source>
        <dbReference type="Pfam" id="PF03448"/>
    </source>
</evidence>
<protein>
    <submittedName>
        <fullName evidence="3">Signal peptide protein</fullName>
    </submittedName>
</protein>
<dbReference type="EMBL" id="CP010836">
    <property type="protein sequence ID" value="AJP72223.1"/>
    <property type="molecule type" value="Genomic_DNA"/>
</dbReference>